<dbReference type="CDD" id="cd03392">
    <property type="entry name" value="PAP2_like_2"/>
    <property type="match status" value="1"/>
</dbReference>
<gene>
    <name evidence="4" type="ORF">METZ01_LOCUS17135</name>
</gene>
<dbReference type="GO" id="GO:0042392">
    <property type="term" value="F:sphingosine-1-phosphate phosphatase activity"/>
    <property type="evidence" value="ECO:0007669"/>
    <property type="project" value="TreeGrafter"/>
</dbReference>
<feature type="region of interest" description="Disordered" evidence="1">
    <location>
        <begin position="146"/>
        <end position="173"/>
    </location>
</feature>
<feature type="domain" description="Phosphatidic acid phosphatase type 2/haloperoxidase" evidence="3">
    <location>
        <begin position="42"/>
        <end position="144"/>
    </location>
</feature>
<name>A0A381PBC5_9ZZZZ</name>
<sequence>MRNDWLDDMAIWFANPGLVWDFLSASVAVLIGLTLARRYADAAMLMRGLAVIETGDGLKVIVDRPRPDYVLLEPLPSNLSFPCGHSLLAVIVGGVLVYLVGLWVKPLLLRRSLQAGLVLVVIGMGASRVYLGPHWPSDVKRPLHVGSDGSNWPGGPSKRNRNRMLTRRGPNSPRATLELVVTSSKFEES</sequence>
<reference evidence="4" key="1">
    <citation type="submission" date="2018-05" db="EMBL/GenBank/DDBJ databases">
        <authorList>
            <person name="Lanie J.A."/>
            <person name="Ng W.-L."/>
            <person name="Kazmierczak K.M."/>
            <person name="Andrzejewski T.M."/>
            <person name="Davidsen T.M."/>
            <person name="Wayne K.J."/>
            <person name="Tettelin H."/>
            <person name="Glass J.I."/>
            <person name="Rusch D."/>
            <person name="Podicherti R."/>
            <person name="Tsui H.-C.T."/>
            <person name="Winkler M.E."/>
        </authorList>
    </citation>
    <scope>NUCLEOTIDE SEQUENCE</scope>
</reference>
<dbReference type="PANTHER" id="PTHR14969">
    <property type="entry name" value="SPHINGOSINE-1-PHOSPHATE PHOSPHOHYDROLASE"/>
    <property type="match status" value="1"/>
</dbReference>
<proteinExistence type="predicted"/>
<dbReference type="InterPro" id="IPR036938">
    <property type="entry name" value="PAP2/HPO_sf"/>
</dbReference>
<feature type="transmembrane region" description="Helical" evidence="2">
    <location>
        <begin position="12"/>
        <end position="36"/>
    </location>
</feature>
<dbReference type="AlphaFoldDB" id="A0A381PBC5"/>
<keyword evidence="2" id="KW-1133">Transmembrane helix</keyword>
<organism evidence="4">
    <name type="scientific">marine metagenome</name>
    <dbReference type="NCBI Taxonomy" id="408172"/>
    <lineage>
        <taxon>unclassified sequences</taxon>
        <taxon>metagenomes</taxon>
        <taxon>ecological metagenomes</taxon>
    </lineage>
</organism>
<dbReference type="InterPro" id="IPR000326">
    <property type="entry name" value="PAP2/HPO"/>
</dbReference>
<feature type="transmembrane region" description="Helical" evidence="2">
    <location>
        <begin position="87"/>
        <end position="106"/>
    </location>
</feature>
<evidence type="ECO:0000256" key="2">
    <source>
        <dbReference type="SAM" id="Phobius"/>
    </source>
</evidence>
<accession>A0A381PBC5</accession>
<dbReference type="EMBL" id="UINC01000930">
    <property type="protein sequence ID" value="SUZ64281.1"/>
    <property type="molecule type" value="Genomic_DNA"/>
</dbReference>
<evidence type="ECO:0000259" key="3">
    <source>
        <dbReference type="SMART" id="SM00014"/>
    </source>
</evidence>
<dbReference type="SUPFAM" id="SSF48317">
    <property type="entry name" value="Acid phosphatase/Vanadium-dependent haloperoxidase"/>
    <property type="match status" value="1"/>
</dbReference>
<keyword evidence="2" id="KW-0812">Transmembrane</keyword>
<dbReference type="PANTHER" id="PTHR14969:SF13">
    <property type="entry name" value="AT30094P"/>
    <property type="match status" value="1"/>
</dbReference>
<evidence type="ECO:0000256" key="1">
    <source>
        <dbReference type="SAM" id="MobiDB-lite"/>
    </source>
</evidence>
<dbReference type="Pfam" id="PF01569">
    <property type="entry name" value="PAP2"/>
    <property type="match status" value="1"/>
</dbReference>
<dbReference type="SMART" id="SM00014">
    <property type="entry name" value="acidPPc"/>
    <property type="match status" value="1"/>
</dbReference>
<protein>
    <recommendedName>
        <fullName evidence="3">Phosphatidic acid phosphatase type 2/haloperoxidase domain-containing protein</fullName>
    </recommendedName>
</protein>
<evidence type="ECO:0000313" key="4">
    <source>
        <dbReference type="EMBL" id="SUZ64281.1"/>
    </source>
</evidence>
<dbReference type="Gene3D" id="1.20.144.10">
    <property type="entry name" value="Phosphatidic acid phosphatase type 2/haloperoxidase"/>
    <property type="match status" value="1"/>
</dbReference>
<feature type="transmembrane region" description="Helical" evidence="2">
    <location>
        <begin position="112"/>
        <end position="131"/>
    </location>
</feature>
<keyword evidence="2" id="KW-0472">Membrane</keyword>